<dbReference type="InterPro" id="IPR037913">
    <property type="entry name" value="ACD_IbpA/B"/>
</dbReference>
<dbReference type="STRING" id="706191.PANA_2339"/>
<keyword evidence="7" id="KW-1185">Reference proteome</keyword>
<reference evidence="6 7" key="1">
    <citation type="journal article" date="2010" name="J. Bacteriol.">
        <title>Genome sequence of Pantoea ananatis LMG20103, the causative agent of Eucalyptus blight and dieback.</title>
        <authorList>
            <person name="De Maayer P."/>
            <person name="Chan W.Y."/>
            <person name="Venter S.N."/>
            <person name="Toth I.K."/>
            <person name="Birch P.R."/>
            <person name="Joubert F."/>
            <person name="Coutinho T.A."/>
        </authorList>
    </citation>
    <scope>NUCLEOTIDE SEQUENCE [LARGE SCALE GENOMIC DNA]</scope>
    <source>
        <strain evidence="6 7">LMG 20103</strain>
    </source>
</reference>
<name>D4GH59_PANAM</name>
<evidence type="ECO:0000259" key="5">
    <source>
        <dbReference type="PROSITE" id="PS01031"/>
    </source>
</evidence>
<dbReference type="AlphaFoldDB" id="D4GH59"/>
<evidence type="ECO:0000313" key="6">
    <source>
        <dbReference type="EMBL" id="ADD77506.1"/>
    </source>
</evidence>
<organism evidence="6 7">
    <name type="scientific">Pantoea ananatis (strain LMG 20103)</name>
    <dbReference type="NCBI Taxonomy" id="706191"/>
    <lineage>
        <taxon>Bacteria</taxon>
        <taxon>Pseudomonadati</taxon>
        <taxon>Pseudomonadota</taxon>
        <taxon>Gammaproteobacteria</taxon>
        <taxon>Enterobacterales</taxon>
        <taxon>Erwiniaceae</taxon>
        <taxon>Pantoea</taxon>
    </lineage>
</organism>
<dbReference type="InterPro" id="IPR002068">
    <property type="entry name" value="A-crystallin/Hsp20_dom"/>
</dbReference>
<evidence type="ECO:0000313" key="7">
    <source>
        <dbReference type="Proteomes" id="UP000001702"/>
    </source>
</evidence>
<proteinExistence type="inferred from homology"/>
<dbReference type="PROSITE" id="PS01031">
    <property type="entry name" value="SHSP"/>
    <property type="match status" value="1"/>
</dbReference>
<evidence type="ECO:0000256" key="3">
    <source>
        <dbReference type="RuleBase" id="RU003616"/>
    </source>
</evidence>
<evidence type="ECO:0000256" key="1">
    <source>
        <dbReference type="ARBA" id="ARBA00023016"/>
    </source>
</evidence>
<dbReference type="Pfam" id="PF00011">
    <property type="entry name" value="HSP20"/>
    <property type="match status" value="1"/>
</dbReference>
<dbReference type="SUPFAM" id="SSF49764">
    <property type="entry name" value="HSP20-like chaperones"/>
    <property type="match status" value="1"/>
</dbReference>
<evidence type="ECO:0000256" key="2">
    <source>
        <dbReference type="PROSITE-ProRule" id="PRU00285"/>
    </source>
</evidence>
<evidence type="ECO:0000256" key="4">
    <source>
        <dbReference type="SAM" id="MobiDB-lite"/>
    </source>
</evidence>
<dbReference type="Gene3D" id="2.60.40.790">
    <property type="match status" value="1"/>
</dbReference>
<dbReference type="eggNOG" id="COG0071">
    <property type="taxonomic scope" value="Bacteria"/>
</dbReference>
<feature type="region of interest" description="Disordered" evidence="4">
    <location>
        <begin position="164"/>
        <end position="185"/>
    </location>
</feature>
<dbReference type="KEGG" id="pam:PANA_2339"/>
<dbReference type="PANTHER" id="PTHR47062:SF1">
    <property type="entry name" value="SMALL HEAT SHOCK PROTEIN IBPA"/>
    <property type="match status" value="1"/>
</dbReference>
<dbReference type="HOGENOM" id="CLU_046737_4_2_6"/>
<dbReference type="PANTHER" id="PTHR47062">
    <property type="match status" value="1"/>
</dbReference>
<protein>
    <submittedName>
        <fullName evidence="6">Ibp</fullName>
    </submittedName>
</protein>
<sequence>MSNGEGPHSDELLNERLIQEVITMALRNFPLFPSVADSAFSDRFNRIDRLFSQLTGDAPVSVSPSYDLRQTDNEHYELTVSVPGWQEHELEIEVAGGRLTVTGQKEVVTDKEADKEGQNSGWLHRGISRSDFRLSYSVPEHMKVTTARLQDGLLRVGLHHEVPESEKPRRIPIEHRTSEAIEHQA</sequence>
<dbReference type="CDD" id="cd06470">
    <property type="entry name" value="ACD_IbpA-B_like"/>
    <property type="match status" value="1"/>
</dbReference>
<comment type="similarity">
    <text evidence="2 3">Belongs to the small heat shock protein (HSP20) family.</text>
</comment>
<dbReference type="InterPro" id="IPR008978">
    <property type="entry name" value="HSP20-like_chaperone"/>
</dbReference>
<keyword evidence="1" id="KW-0346">Stress response</keyword>
<dbReference type="EMBL" id="CP001875">
    <property type="protein sequence ID" value="ADD77506.1"/>
    <property type="molecule type" value="Genomic_DNA"/>
</dbReference>
<gene>
    <name evidence="6" type="primary">ibp</name>
    <name evidence="6" type="ordered locus">PANA_2339</name>
</gene>
<feature type="domain" description="SHSP" evidence="5">
    <location>
        <begin position="57"/>
        <end position="176"/>
    </location>
</feature>
<accession>D4GH59</accession>
<dbReference type="Proteomes" id="UP000001702">
    <property type="component" value="Chromosome"/>
</dbReference>